<proteinExistence type="predicted"/>
<dbReference type="EMBL" id="CAJFCV020000002">
    <property type="protein sequence ID" value="CAG9100096.1"/>
    <property type="molecule type" value="Genomic_DNA"/>
</dbReference>
<dbReference type="SMR" id="A0A7I8WX55"/>
<sequence length="110" mass="12430">MRESKRLKQLAVDQPDSTNVLTDITNASVTPRRTPTSRLNLQRERAAVATASGKKVRELTEEVEISSAEFQNYFSAARRGKEKMQALEAILYDETCLPRAELTRCSDWPS</sequence>
<organism evidence="1 2">
    <name type="scientific">Bursaphelenchus xylophilus</name>
    <name type="common">Pinewood nematode worm</name>
    <name type="synonym">Aphelenchoides xylophilus</name>
    <dbReference type="NCBI Taxonomy" id="6326"/>
    <lineage>
        <taxon>Eukaryota</taxon>
        <taxon>Metazoa</taxon>
        <taxon>Ecdysozoa</taxon>
        <taxon>Nematoda</taxon>
        <taxon>Chromadorea</taxon>
        <taxon>Rhabditida</taxon>
        <taxon>Tylenchina</taxon>
        <taxon>Tylenchomorpha</taxon>
        <taxon>Aphelenchoidea</taxon>
        <taxon>Aphelenchoididae</taxon>
        <taxon>Bursaphelenchus</taxon>
    </lineage>
</organism>
<gene>
    <name evidence="1" type="ORF">BXYJ_LOCUS4684</name>
</gene>
<dbReference type="Proteomes" id="UP000582659">
    <property type="component" value="Unassembled WGS sequence"/>
</dbReference>
<accession>A0A7I8WX55</accession>
<name>A0A7I8WX55_BURXY</name>
<reference evidence="1" key="1">
    <citation type="submission" date="2020-09" db="EMBL/GenBank/DDBJ databases">
        <authorList>
            <person name="Kikuchi T."/>
        </authorList>
    </citation>
    <scope>NUCLEOTIDE SEQUENCE</scope>
    <source>
        <strain evidence="1">Ka4C1</strain>
    </source>
</reference>
<protein>
    <submittedName>
        <fullName evidence="1">(pine wood nematode) hypothetical protein</fullName>
    </submittedName>
</protein>
<dbReference type="EMBL" id="CAJFDI010000002">
    <property type="protein sequence ID" value="CAD5216736.1"/>
    <property type="molecule type" value="Genomic_DNA"/>
</dbReference>
<evidence type="ECO:0000313" key="1">
    <source>
        <dbReference type="EMBL" id="CAD5216736.1"/>
    </source>
</evidence>
<keyword evidence="2" id="KW-1185">Reference proteome</keyword>
<evidence type="ECO:0000313" key="2">
    <source>
        <dbReference type="Proteomes" id="UP000659654"/>
    </source>
</evidence>
<comment type="caution">
    <text evidence="1">The sequence shown here is derived from an EMBL/GenBank/DDBJ whole genome shotgun (WGS) entry which is preliminary data.</text>
</comment>
<dbReference type="Proteomes" id="UP000659654">
    <property type="component" value="Unassembled WGS sequence"/>
</dbReference>
<dbReference type="AlphaFoldDB" id="A0A7I8WX55"/>